<dbReference type="InterPro" id="IPR036890">
    <property type="entry name" value="HATPase_C_sf"/>
</dbReference>
<feature type="domain" description="Histidine kinase/HSP90-like ATPase" evidence="3">
    <location>
        <begin position="271"/>
        <end position="365"/>
    </location>
</feature>
<evidence type="ECO:0000256" key="1">
    <source>
        <dbReference type="SAM" id="Coils"/>
    </source>
</evidence>
<keyword evidence="2" id="KW-0472">Membrane</keyword>
<keyword evidence="4" id="KW-0418">Kinase</keyword>
<feature type="transmembrane region" description="Helical" evidence="2">
    <location>
        <begin position="56"/>
        <end position="80"/>
    </location>
</feature>
<sequence>MTTSDAFPDLNLGQKSFSKQSHQFWTLQIFGWLGYVIVVFIAIVRPQFDDPNFYLAGQLINLAIEASSGFLLSYMQWLIIRKTVHWPLKKTLILSFGSAAILGGVFNVIKLASYKTIVYQQIWYQQWNMLEFGGWLLFSVSTMFVWTAIFFIMLYNTKLQKEHEMLLRAQNSAKEAQLQMLRYQLNPHFMFNTMNAISTLIYKKDNEKAGDMLDKLCEFFRYSLDQNSNQESQLHREIELLNVYLAIEKVRFGERLTVNLDIDKQVSHGKVPSLFLQPIVENAIKYGIESRKQPGVISISAKAKNQRLRIEVLDSGKGEVTDSGFGIGLTNTRERLSSMFNDDISIDIQHTESGTRVSLDMPFQRG</sequence>
<keyword evidence="2" id="KW-0812">Transmembrane</keyword>
<keyword evidence="5" id="KW-1185">Reference proteome</keyword>
<keyword evidence="1" id="KW-0175">Coiled coil</keyword>
<dbReference type="AlphaFoldDB" id="A0A7Y0Q5J4"/>
<keyword evidence="2" id="KW-1133">Transmembrane helix</keyword>
<dbReference type="PANTHER" id="PTHR34220">
    <property type="entry name" value="SENSOR HISTIDINE KINASE YPDA"/>
    <property type="match status" value="1"/>
</dbReference>
<feature type="transmembrane region" description="Helical" evidence="2">
    <location>
        <begin position="24"/>
        <end position="44"/>
    </location>
</feature>
<dbReference type="GO" id="GO:0016020">
    <property type="term" value="C:membrane"/>
    <property type="evidence" value="ECO:0007669"/>
    <property type="project" value="InterPro"/>
</dbReference>
<comment type="caution">
    <text evidence="4">The sequence shown here is derived from an EMBL/GenBank/DDBJ whole genome shotgun (WGS) entry which is preliminary data.</text>
</comment>
<dbReference type="Proteomes" id="UP000568664">
    <property type="component" value="Unassembled WGS sequence"/>
</dbReference>
<dbReference type="SUPFAM" id="SSF55874">
    <property type="entry name" value="ATPase domain of HSP90 chaperone/DNA topoisomerase II/histidine kinase"/>
    <property type="match status" value="1"/>
</dbReference>
<proteinExistence type="predicted"/>
<accession>A0A7Y0Q5J4</accession>
<dbReference type="Pfam" id="PF02518">
    <property type="entry name" value="HATPase_c"/>
    <property type="match status" value="1"/>
</dbReference>
<dbReference type="PANTHER" id="PTHR34220:SF7">
    <property type="entry name" value="SENSOR HISTIDINE KINASE YPDA"/>
    <property type="match status" value="1"/>
</dbReference>
<name>A0A7Y0Q5J4_9GAMM</name>
<dbReference type="Pfam" id="PF06580">
    <property type="entry name" value="His_kinase"/>
    <property type="match status" value="1"/>
</dbReference>
<dbReference type="GO" id="GO:0000155">
    <property type="term" value="F:phosphorelay sensor kinase activity"/>
    <property type="evidence" value="ECO:0007669"/>
    <property type="project" value="InterPro"/>
</dbReference>
<evidence type="ECO:0000313" key="5">
    <source>
        <dbReference type="Proteomes" id="UP000568664"/>
    </source>
</evidence>
<keyword evidence="4" id="KW-0808">Transferase</keyword>
<feature type="transmembrane region" description="Helical" evidence="2">
    <location>
        <begin position="132"/>
        <end position="155"/>
    </location>
</feature>
<feature type="coiled-coil region" evidence="1">
    <location>
        <begin position="159"/>
        <end position="186"/>
    </location>
</feature>
<dbReference type="EMBL" id="JABBXH010000001">
    <property type="protein sequence ID" value="NMP30171.1"/>
    <property type="molecule type" value="Genomic_DNA"/>
</dbReference>
<organism evidence="4 5">
    <name type="scientific">Thalassotalea algicola</name>
    <dbReference type="NCBI Taxonomy" id="2716224"/>
    <lineage>
        <taxon>Bacteria</taxon>
        <taxon>Pseudomonadati</taxon>
        <taxon>Pseudomonadota</taxon>
        <taxon>Gammaproteobacteria</taxon>
        <taxon>Alteromonadales</taxon>
        <taxon>Colwelliaceae</taxon>
        <taxon>Thalassotalea</taxon>
    </lineage>
</organism>
<protein>
    <submittedName>
        <fullName evidence="4">Histidine kinase</fullName>
    </submittedName>
</protein>
<evidence type="ECO:0000313" key="4">
    <source>
        <dbReference type="EMBL" id="NMP30171.1"/>
    </source>
</evidence>
<feature type="transmembrane region" description="Helical" evidence="2">
    <location>
        <begin position="92"/>
        <end position="112"/>
    </location>
</feature>
<dbReference type="InterPro" id="IPR003594">
    <property type="entry name" value="HATPase_dom"/>
</dbReference>
<reference evidence="4 5" key="1">
    <citation type="submission" date="2020-04" db="EMBL/GenBank/DDBJ databases">
        <title>Thalassotalea sp. M1531, isolated from the surface of marine red alga.</title>
        <authorList>
            <person name="Pang L."/>
            <person name="Lu D.-C."/>
        </authorList>
    </citation>
    <scope>NUCLEOTIDE SEQUENCE [LARGE SCALE GENOMIC DNA]</scope>
    <source>
        <strain evidence="4 5">M1531</strain>
    </source>
</reference>
<dbReference type="Gene3D" id="3.30.565.10">
    <property type="entry name" value="Histidine kinase-like ATPase, C-terminal domain"/>
    <property type="match status" value="1"/>
</dbReference>
<dbReference type="SMART" id="SM00387">
    <property type="entry name" value="HATPase_c"/>
    <property type="match status" value="1"/>
</dbReference>
<evidence type="ECO:0000256" key="2">
    <source>
        <dbReference type="SAM" id="Phobius"/>
    </source>
</evidence>
<dbReference type="InterPro" id="IPR010559">
    <property type="entry name" value="Sig_transdc_His_kin_internal"/>
</dbReference>
<dbReference type="InterPro" id="IPR050640">
    <property type="entry name" value="Bact_2-comp_sensor_kinase"/>
</dbReference>
<gene>
    <name evidence="4" type="ORF">HII17_01240</name>
</gene>
<evidence type="ECO:0000259" key="3">
    <source>
        <dbReference type="SMART" id="SM00387"/>
    </source>
</evidence>